<dbReference type="CDD" id="cd01949">
    <property type="entry name" value="GGDEF"/>
    <property type="match status" value="1"/>
</dbReference>
<proteinExistence type="predicted"/>
<sequence length="431" mass="45845">MTELARDAGADIAAEHEALMQFLYLAPVGLVQLAPGGDVVMINAVSAQLLMPLAHDGCLNNLFDTLRDVAPELRTLVAAFGAPRGMICDGLRLHLHAGGGTGPEILALSLVKLDARRLMAVLSDITQQVRRERQLRRSDAWLNALLAGSTDYALATLDGAGRIDRWHDSIGRITAHSEAVVGQSYAVLLGNDGAPADRLRDADNQGWSFDEGLYRRADGSSFRGSSIVAPVPAAEGDTERTYCLVLRDLTACDGGATISPLLTDALTGLANRRAFFEAAQLEMARHHRQPRPTSMILVDADHFDDVVGRYGSAAGDALLCALTYALQTAFRGADVIARVGDARFGVLLPATNLAAAAQVAERLRAGVQQEVVEVDGRTVHYTVSAGVAAMPDGLTDVEALLRQADEALAHAVAQGRNRVVHQPQQEAGDGR</sequence>
<dbReference type="Proteomes" id="UP000619512">
    <property type="component" value="Unassembled WGS sequence"/>
</dbReference>
<evidence type="ECO:0000313" key="4">
    <source>
        <dbReference type="EMBL" id="GGY83482.1"/>
    </source>
</evidence>
<accession>A0AA88C7V8</accession>
<dbReference type="NCBIfam" id="TIGR00254">
    <property type="entry name" value="GGDEF"/>
    <property type="match status" value="1"/>
</dbReference>
<evidence type="ECO:0000256" key="1">
    <source>
        <dbReference type="ARBA" id="ARBA00012528"/>
    </source>
</evidence>
<dbReference type="AlphaFoldDB" id="A0AA88C7V8"/>
<dbReference type="Pfam" id="PF00990">
    <property type="entry name" value="GGDEF"/>
    <property type="match status" value="1"/>
</dbReference>
<dbReference type="Gene3D" id="3.30.450.20">
    <property type="entry name" value="PAS domain"/>
    <property type="match status" value="1"/>
</dbReference>
<dbReference type="EMBL" id="BMWW01000002">
    <property type="protein sequence ID" value="GGY83482.1"/>
    <property type="molecule type" value="Genomic_DNA"/>
</dbReference>
<evidence type="ECO:0000313" key="5">
    <source>
        <dbReference type="Proteomes" id="UP000619512"/>
    </source>
</evidence>
<comment type="caution">
    <text evidence="4">The sequence shown here is derived from an EMBL/GenBank/DDBJ whole genome shotgun (WGS) entry which is preliminary data.</text>
</comment>
<organism evidence="4 5">
    <name type="scientific">Pseudoduganella plicata</name>
    <dbReference type="NCBI Taxonomy" id="321984"/>
    <lineage>
        <taxon>Bacteria</taxon>
        <taxon>Pseudomonadati</taxon>
        <taxon>Pseudomonadota</taxon>
        <taxon>Betaproteobacteria</taxon>
        <taxon>Burkholderiales</taxon>
        <taxon>Oxalobacteraceae</taxon>
        <taxon>Telluria group</taxon>
        <taxon>Pseudoduganella</taxon>
    </lineage>
</organism>
<dbReference type="PANTHER" id="PTHR45138">
    <property type="entry name" value="REGULATORY COMPONENTS OF SENSORY TRANSDUCTION SYSTEM"/>
    <property type="match status" value="1"/>
</dbReference>
<dbReference type="SMART" id="SM00267">
    <property type="entry name" value="GGDEF"/>
    <property type="match status" value="1"/>
</dbReference>
<feature type="domain" description="GGDEF" evidence="3">
    <location>
        <begin position="291"/>
        <end position="424"/>
    </location>
</feature>
<dbReference type="InterPro" id="IPR035965">
    <property type="entry name" value="PAS-like_dom_sf"/>
</dbReference>
<dbReference type="InterPro" id="IPR050469">
    <property type="entry name" value="Diguanylate_Cyclase"/>
</dbReference>
<comment type="catalytic activity">
    <reaction evidence="2">
        <text>2 GTP = 3',3'-c-di-GMP + 2 diphosphate</text>
        <dbReference type="Rhea" id="RHEA:24898"/>
        <dbReference type="ChEBI" id="CHEBI:33019"/>
        <dbReference type="ChEBI" id="CHEBI:37565"/>
        <dbReference type="ChEBI" id="CHEBI:58805"/>
        <dbReference type="EC" id="2.7.7.65"/>
    </reaction>
</comment>
<dbReference type="SUPFAM" id="SSF55785">
    <property type="entry name" value="PYP-like sensor domain (PAS domain)"/>
    <property type="match status" value="1"/>
</dbReference>
<dbReference type="PROSITE" id="PS50887">
    <property type="entry name" value="GGDEF"/>
    <property type="match status" value="1"/>
</dbReference>
<reference evidence="4" key="2">
    <citation type="submission" date="2022-12" db="EMBL/GenBank/DDBJ databases">
        <authorList>
            <person name="Sun Q."/>
            <person name="Kim S."/>
        </authorList>
    </citation>
    <scope>NUCLEOTIDE SEQUENCE</scope>
    <source>
        <strain evidence="4">KCTC 12344</strain>
    </source>
</reference>
<dbReference type="InterPro" id="IPR000160">
    <property type="entry name" value="GGDEF_dom"/>
</dbReference>
<dbReference type="EC" id="2.7.7.65" evidence="1"/>
<dbReference type="SUPFAM" id="SSF55073">
    <property type="entry name" value="Nucleotide cyclase"/>
    <property type="match status" value="1"/>
</dbReference>
<reference evidence="4" key="1">
    <citation type="journal article" date="2014" name="Int. J. Syst. Evol. Microbiol.">
        <title>Complete genome sequence of Corynebacterium casei LMG S-19264T (=DSM 44701T), isolated from a smear-ripened cheese.</title>
        <authorList>
            <consortium name="US DOE Joint Genome Institute (JGI-PGF)"/>
            <person name="Walter F."/>
            <person name="Albersmeier A."/>
            <person name="Kalinowski J."/>
            <person name="Ruckert C."/>
        </authorList>
    </citation>
    <scope>NUCLEOTIDE SEQUENCE</scope>
    <source>
        <strain evidence="4">KCTC 12344</strain>
    </source>
</reference>
<dbReference type="RefSeq" id="WP_229466242.1">
    <property type="nucleotide sequence ID" value="NZ_BMWW01000002.1"/>
</dbReference>
<dbReference type="InterPro" id="IPR043128">
    <property type="entry name" value="Rev_trsase/Diguanyl_cyclase"/>
</dbReference>
<dbReference type="GO" id="GO:0052621">
    <property type="term" value="F:diguanylate cyclase activity"/>
    <property type="evidence" value="ECO:0007669"/>
    <property type="project" value="UniProtKB-EC"/>
</dbReference>
<evidence type="ECO:0000259" key="3">
    <source>
        <dbReference type="PROSITE" id="PS50887"/>
    </source>
</evidence>
<dbReference type="PANTHER" id="PTHR45138:SF9">
    <property type="entry name" value="DIGUANYLATE CYCLASE DGCM-RELATED"/>
    <property type="match status" value="1"/>
</dbReference>
<dbReference type="Gene3D" id="3.30.70.270">
    <property type="match status" value="1"/>
</dbReference>
<protein>
    <recommendedName>
        <fullName evidence="1">diguanylate cyclase</fullName>
        <ecNumber evidence="1">2.7.7.65</ecNumber>
    </recommendedName>
</protein>
<name>A0AA88C7V8_9BURK</name>
<evidence type="ECO:0000256" key="2">
    <source>
        <dbReference type="ARBA" id="ARBA00034247"/>
    </source>
</evidence>
<dbReference type="InterPro" id="IPR029787">
    <property type="entry name" value="Nucleotide_cyclase"/>
</dbReference>
<gene>
    <name evidence="4" type="ORF">GCM10007388_15640</name>
</gene>